<dbReference type="EMBL" id="CAJVQA010010151">
    <property type="protein sequence ID" value="CAG8693675.1"/>
    <property type="molecule type" value="Genomic_DNA"/>
</dbReference>
<gene>
    <name evidence="1" type="ORF">CPELLU_LOCUS11440</name>
</gene>
<accession>A0A9N9HL34</accession>
<protein>
    <submittedName>
        <fullName evidence="1">375_t:CDS:1</fullName>
    </submittedName>
</protein>
<name>A0A9N9HL34_9GLOM</name>
<proteinExistence type="predicted"/>
<organism evidence="1 2">
    <name type="scientific">Cetraspora pellucida</name>
    <dbReference type="NCBI Taxonomy" id="1433469"/>
    <lineage>
        <taxon>Eukaryota</taxon>
        <taxon>Fungi</taxon>
        <taxon>Fungi incertae sedis</taxon>
        <taxon>Mucoromycota</taxon>
        <taxon>Glomeromycotina</taxon>
        <taxon>Glomeromycetes</taxon>
        <taxon>Diversisporales</taxon>
        <taxon>Gigasporaceae</taxon>
        <taxon>Cetraspora</taxon>
    </lineage>
</organism>
<dbReference type="AlphaFoldDB" id="A0A9N9HL34"/>
<comment type="caution">
    <text evidence="1">The sequence shown here is derived from an EMBL/GenBank/DDBJ whole genome shotgun (WGS) entry which is preliminary data.</text>
</comment>
<feature type="non-terminal residue" evidence="1">
    <location>
        <position position="86"/>
    </location>
</feature>
<reference evidence="1" key="1">
    <citation type="submission" date="2021-06" db="EMBL/GenBank/DDBJ databases">
        <authorList>
            <person name="Kallberg Y."/>
            <person name="Tangrot J."/>
            <person name="Rosling A."/>
        </authorList>
    </citation>
    <scope>NUCLEOTIDE SEQUENCE</scope>
    <source>
        <strain evidence="1">FL966</strain>
    </source>
</reference>
<dbReference type="Proteomes" id="UP000789759">
    <property type="component" value="Unassembled WGS sequence"/>
</dbReference>
<evidence type="ECO:0000313" key="1">
    <source>
        <dbReference type="EMBL" id="CAG8693675.1"/>
    </source>
</evidence>
<dbReference type="OrthoDB" id="2442318at2759"/>
<sequence length="86" mass="10268">TDKYDDYTIFDTDIPVCDDLDFLNEVEESDLENNISDFCDEFHYQILLYIQFQLNDTTITQNDYVLAYKVTKETETETQIINENDF</sequence>
<evidence type="ECO:0000313" key="2">
    <source>
        <dbReference type="Proteomes" id="UP000789759"/>
    </source>
</evidence>
<keyword evidence="2" id="KW-1185">Reference proteome</keyword>